<dbReference type="NCBIfam" id="NF006719">
    <property type="entry name" value="PRK09257.1"/>
    <property type="match status" value="1"/>
</dbReference>
<dbReference type="PRINTS" id="PR00799">
    <property type="entry name" value="TRANSAMINASE"/>
</dbReference>
<comment type="caution">
    <text evidence="9">The sequence shown here is derived from an EMBL/GenBank/DDBJ whole genome shotgun (WGS) entry which is preliminary data.</text>
</comment>
<dbReference type="InterPro" id="IPR004838">
    <property type="entry name" value="NHTrfase_class1_PyrdxlP-BS"/>
</dbReference>
<gene>
    <name evidence="9" type="ORF">HCU73_12025</name>
</gene>
<dbReference type="PANTHER" id="PTHR11879">
    <property type="entry name" value="ASPARTATE AMINOTRANSFERASE"/>
    <property type="match status" value="1"/>
</dbReference>
<accession>A0A7X6JY01</accession>
<dbReference type="GO" id="GO:0030170">
    <property type="term" value="F:pyridoxal phosphate binding"/>
    <property type="evidence" value="ECO:0007669"/>
    <property type="project" value="InterPro"/>
</dbReference>
<dbReference type="GO" id="GO:0005829">
    <property type="term" value="C:cytosol"/>
    <property type="evidence" value="ECO:0007669"/>
    <property type="project" value="TreeGrafter"/>
</dbReference>
<keyword evidence="5 7" id="KW-0808">Transferase</keyword>
<dbReference type="InterPro" id="IPR015422">
    <property type="entry name" value="PyrdxlP-dep_Trfase_small"/>
</dbReference>
<sequence length="394" mass="41625">MFETVTPPEPDKIIRLMGMFAADPRADKVDLGVGVYRSPEGKTPVMAAVKAAERAIWERQETKGYVALTGDPGFLDAMRRLVLGDAVPAARVAGAGTPGGTGAVRQVLETVRRLRPDATVWISDPTWPNHPAIIDHLGQARRTYRYYDAATGGIDRDGMMADLAGVAAGDVILLHGCCHNPTGGDLTRGDWEAVAGLCQRTGAIPFVDMAYQGFGAGLEADAEGVRVLAAALPEVLIAASCSKNFGLYRERVGAVLIVTGEGRAQAAAQGVLAGMNRQNFAFPPDHGARVVQDILSDDALGAMWREELEGMRRVMEGNRAALAAALREATGSDRFGFLGAHRGMFSLIGASPAQVETLRETHGIYLVGDGRMNVAGLTAAAIPRVARAVAEVLA</sequence>
<dbReference type="PANTHER" id="PTHR11879:SF22">
    <property type="entry name" value="ASPARTATE AMINOTRANSFERASE, MITOCHONDRIAL"/>
    <property type="match status" value="1"/>
</dbReference>
<dbReference type="EMBL" id="JAAZQQ010000003">
    <property type="protein sequence ID" value="NKX45315.1"/>
    <property type="molecule type" value="Genomic_DNA"/>
</dbReference>
<dbReference type="Gene3D" id="3.40.640.10">
    <property type="entry name" value="Type I PLP-dependent aspartate aminotransferase-like (Major domain)"/>
    <property type="match status" value="1"/>
</dbReference>
<dbReference type="PROSITE" id="PS00105">
    <property type="entry name" value="AA_TRANSFER_CLASS_1"/>
    <property type="match status" value="1"/>
</dbReference>
<protein>
    <recommendedName>
        <fullName evidence="7">Aminotransferase</fullName>
        <ecNumber evidence="7">2.6.1.-</ecNumber>
    </recommendedName>
</protein>
<reference evidence="9 10" key="1">
    <citation type="submission" date="2020-04" db="EMBL/GenBank/DDBJ databases">
        <authorList>
            <person name="Yoon J."/>
        </authorList>
    </citation>
    <scope>NUCLEOTIDE SEQUENCE [LARGE SCALE GENOMIC DNA]</scope>
    <source>
        <strain evidence="9 10">KMU-115</strain>
    </source>
</reference>
<keyword evidence="6" id="KW-0663">Pyridoxal phosphate</keyword>
<organism evidence="9 10">
    <name type="scientific">Roseicyclus persicicus</name>
    <dbReference type="NCBI Taxonomy" id="2650661"/>
    <lineage>
        <taxon>Bacteria</taxon>
        <taxon>Pseudomonadati</taxon>
        <taxon>Pseudomonadota</taxon>
        <taxon>Alphaproteobacteria</taxon>
        <taxon>Rhodobacterales</taxon>
        <taxon>Roseobacteraceae</taxon>
        <taxon>Roseicyclus</taxon>
    </lineage>
</organism>
<evidence type="ECO:0000256" key="6">
    <source>
        <dbReference type="ARBA" id="ARBA00022898"/>
    </source>
</evidence>
<dbReference type="GO" id="GO:0033585">
    <property type="term" value="P:L-phenylalanine biosynthetic process from chorismate via phenylpyruvate"/>
    <property type="evidence" value="ECO:0007669"/>
    <property type="project" value="TreeGrafter"/>
</dbReference>
<evidence type="ECO:0000313" key="10">
    <source>
        <dbReference type="Proteomes" id="UP000526408"/>
    </source>
</evidence>
<dbReference type="InterPro" id="IPR015421">
    <property type="entry name" value="PyrdxlP-dep_Trfase_major"/>
</dbReference>
<dbReference type="RefSeq" id="WP_168623691.1">
    <property type="nucleotide sequence ID" value="NZ_JAAZQQ010000003.1"/>
</dbReference>
<dbReference type="CDD" id="cd00609">
    <property type="entry name" value="AAT_like"/>
    <property type="match status" value="1"/>
</dbReference>
<dbReference type="GO" id="GO:0042802">
    <property type="term" value="F:identical protein binding"/>
    <property type="evidence" value="ECO:0007669"/>
    <property type="project" value="TreeGrafter"/>
</dbReference>
<evidence type="ECO:0000256" key="5">
    <source>
        <dbReference type="ARBA" id="ARBA00022679"/>
    </source>
</evidence>
<evidence type="ECO:0000256" key="7">
    <source>
        <dbReference type="RuleBase" id="RU000481"/>
    </source>
</evidence>
<keyword evidence="10" id="KW-1185">Reference proteome</keyword>
<dbReference type="GO" id="GO:0004069">
    <property type="term" value="F:L-aspartate:2-oxoglutarate aminotransferase activity"/>
    <property type="evidence" value="ECO:0007669"/>
    <property type="project" value="TreeGrafter"/>
</dbReference>
<dbReference type="AlphaFoldDB" id="A0A7X6JY01"/>
<feature type="domain" description="Aminotransferase class I/classII large" evidence="8">
    <location>
        <begin position="27"/>
        <end position="388"/>
    </location>
</feature>
<comment type="cofactor">
    <cofactor evidence="1 7">
        <name>pyridoxal 5'-phosphate</name>
        <dbReference type="ChEBI" id="CHEBI:597326"/>
    </cofactor>
</comment>
<evidence type="ECO:0000313" key="9">
    <source>
        <dbReference type="EMBL" id="NKX45315.1"/>
    </source>
</evidence>
<dbReference type="InterPro" id="IPR000796">
    <property type="entry name" value="Asp_trans"/>
</dbReference>
<keyword evidence="4 7" id="KW-0032">Aminotransferase</keyword>
<evidence type="ECO:0000256" key="4">
    <source>
        <dbReference type="ARBA" id="ARBA00022576"/>
    </source>
</evidence>
<dbReference type="Gene3D" id="3.90.1150.10">
    <property type="entry name" value="Aspartate Aminotransferase, domain 1"/>
    <property type="match status" value="1"/>
</dbReference>
<proteinExistence type="inferred from homology"/>
<dbReference type="SUPFAM" id="SSF53383">
    <property type="entry name" value="PLP-dependent transferases"/>
    <property type="match status" value="1"/>
</dbReference>
<dbReference type="Proteomes" id="UP000526408">
    <property type="component" value="Unassembled WGS sequence"/>
</dbReference>
<comment type="subunit">
    <text evidence="3">Homodimer.</text>
</comment>
<dbReference type="GO" id="GO:0004838">
    <property type="term" value="F:L-tyrosine-2-oxoglutarate transaminase activity"/>
    <property type="evidence" value="ECO:0007669"/>
    <property type="project" value="TreeGrafter"/>
</dbReference>
<name>A0A7X6JY01_9RHOB</name>
<evidence type="ECO:0000259" key="8">
    <source>
        <dbReference type="Pfam" id="PF00155"/>
    </source>
</evidence>
<dbReference type="InterPro" id="IPR015424">
    <property type="entry name" value="PyrdxlP-dep_Trfase"/>
</dbReference>
<evidence type="ECO:0000256" key="2">
    <source>
        <dbReference type="ARBA" id="ARBA00007441"/>
    </source>
</evidence>
<comment type="similarity">
    <text evidence="2 7">Belongs to the class-I pyridoxal-phosphate-dependent aminotransferase family.</text>
</comment>
<dbReference type="Pfam" id="PF00155">
    <property type="entry name" value="Aminotran_1_2"/>
    <property type="match status" value="1"/>
</dbReference>
<evidence type="ECO:0000256" key="3">
    <source>
        <dbReference type="ARBA" id="ARBA00011738"/>
    </source>
</evidence>
<evidence type="ECO:0000256" key="1">
    <source>
        <dbReference type="ARBA" id="ARBA00001933"/>
    </source>
</evidence>
<dbReference type="InterPro" id="IPR004839">
    <property type="entry name" value="Aminotransferase_I/II_large"/>
</dbReference>
<dbReference type="EC" id="2.6.1.-" evidence="7"/>